<dbReference type="Proteomes" id="UP001208690">
    <property type="component" value="Unassembled WGS sequence"/>
</dbReference>
<keyword evidence="4" id="KW-0378">Hydrolase</keyword>
<accession>A0ABT3BC42</accession>
<dbReference type="Pfam" id="PF13547">
    <property type="entry name" value="GTA_TIM"/>
    <property type="match status" value="1"/>
</dbReference>
<evidence type="ECO:0000259" key="2">
    <source>
        <dbReference type="Pfam" id="PF13550"/>
    </source>
</evidence>
<organism evidence="4 5">
    <name type="scientific">Roseobacter sinensis</name>
    <dbReference type="NCBI Taxonomy" id="2931391"/>
    <lineage>
        <taxon>Bacteria</taxon>
        <taxon>Pseudomonadati</taxon>
        <taxon>Pseudomonadota</taxon>
        <taxon>Alphaproteobacteria</taxon>
        <taxon>Rhodobacterales</taxon>
        <taxon>Roseobacteraceae</taxon>
        <taxon>Roseobacter</taxon>
    </lineage>
</organism>
<evidence type="ECO:0000259" key="1">
    <source>
        <dbReference type="Pfam" id="PF13547"/>
    </source>
</evidence>
<dbReference type="GO" id="GO:0016787">
    <property type="term" value="F:hydrolase activity"/>
    <property type="evidence" value="ECO:0007669"/>
    <property type="project" value="UniProtKB-KW"/>
</dbReference>
<dbReference type="RefSeq" id="WP_263843443.1">
    <property type="nucleotide sequence ID" value="NZ_JALIEB010000003.1"/>
</dbReference>
<dbReference type="Pfam" id="PF13550">
    <property type="entry name" value="Phage-tail_3"/>
    <property type="match status" value="1"/>
</dbReference>
<dbReference type="InterPro" id="IPR056490">
    <property type="entry name" value="Rcc01698_C"/>
</dbReference>
<gene>
    <name evidence="4" type="ORF">MUB52_06780</name>
</gene>
<evidence type="ECO:0000259" key="3">
    <source>
        <dbReference type="Pfam" id="PF23666"/>
    </source>
</evidence>
<dbReference type="SUPFAM" id="SSF51445">
    <property type="entry name" value="(Trans)glycosidases"/>
    <property type="match status" value="1"/>
</dbReference>
<dbReference type="InterPro" id="IPR017853">
    <property type="entry name" value="GH"/>
</dbReference>
<protein>
    <submittedName>
        <fullName evidence="4">Glycoside hydrolase/phage tail family protein</fullName>
    </submittedName>
</protein>
<evidence type="ECO:0000313" key="5">
    <source>
        <dbReference type="Proteomes" id="UP001208690"/>
    </source>
</evidence>
<reference evidence="4 5" key="1">
    <citation type="submission" date="2022-04" db="EMBL/GenBank/DDBJ databases">
        <title>Roseobacter sp. WL0113 is a bacterium isolated from neritic sediment.</title>
        <authorList>
            <person name="Wang L."/>
            <person name="He W."/>
            <person name="Zhang D.-F."/>
        </authorList>
    </citation>
    <scope>NUCLEOTIDE SEQUENCE [LARGE SCALE GENOMIC DNA]</scope>
    <source>
        <strain evidence="4 5">WL0113</strain>
    </source>
</reference>
<dbReference type="EMBL" id="JALIEB010000003">
    <property type="protein sequence ID" value="MCV3271127.1"/>
    <property type="molecule type" value="Genomic_DNA"/>
</dbReference>
<evidence type="ECO:0000313" key="4">
    <source>
        <dbReference type="EMBL" id="MCV3271127.1"/>
    </source>
</evidence>
<dbReference type="CDD" id="cd19607">
    <property type="entry name" value="GTA_TIM-barrel-like"/>
    <property type="match status" value="1"/>
</dbReference>
<dbReference type="InterPro" id="IPR032876">
    <property type="entry name" value="J_dom"/>
</dbReference>
<feature type="domain" description="Tip attachment protein J" evidence="2">
    <location>
        <begin position="807"/>
        <end position="969"/>
    </location>
</feature>
<proteinExistence type="predicted"/>
<name>A0ABT3BC42_9RHOB</name>
<dbReference type="Pfam" id="PF23666">
    <property type="entry name" value="Rcc01698_C"/>
    <property type="match status" value="1"/>
</dbReference>
<comment type="caution">
    <text evidence="4">The sequence shown here is derived from an EMBL/GenBank/DDBJ whole genome shotgun (WGS) entry which is preliminary data.</text>
</comment>
<sequence>MATLVLSAVGAAAGGAIGGSVAGLSTAVIGRAVGATIGRVIDQKLLGEGSEVVETGKVDRFRISSVGEGEALAQVYGRMRLGGQVIWASDFAETVSVSGGGGGGKGAPSPPQTQTQTRSYSYSVNLAVAICEGEITRIGRIWANGEEIAPDDLNMRVYKGAADQLPDPVIEAIEGAGTVPAYRGTAYVVFENLQLERFGNRIPQFSFEVSRPEQVEEPDADLALTYAIRSVAVIPGTGEYSLATTPVHYTSGPGSRWSANVNTPAEKSDFAASLETLTEELPNCEAVSLVVSWFGDDLRCGSCQVRPRVEKKEYDGENMRWSVAGLNRSTALAMPLEDGRPIYGGTPTDQSVVQAIQALRAAGQQVLFYPFILMDQLSDNELPNPYAPEETQPPLPWRGRITLSIVPGAVGSPDGTATANAEVDAFFGTARASDFSVSGSSVAYAGPNEWSFNRFILHYAALCKAAGGVEAFCIGTEMRGLTQIRGAGNRFVAVERLRALAADVRAILGPQTKITYAADWSEYFGYQPQDGSNDRYFHLDPLWADDNIDFIGIDNYMPMSDWREGDDHLDAEAGSIYDLEYLTSNIDGGEGYDWFYASEQDAADQVRTPIEDGAYDEPWVYRYKDIKNWWLNRHHDRIGGVRSADPTGWVPQSKPIWFTEIGCAAVDKGTNQPNKFLDMKSSESSLPNFSNGARDDFIQAQYLRALTVFWGDVEKNPTSAIYGGPMVDMSRAYVWAWDARPYPYFPNNAALWSDAENYARGHWINGRTSARSLASVVAEICRKAGVTSFDTSRLYGSVRGYVVNDVNDARASLQPLMLRYSFDAVERDGALVFRMRNGQNPLVLERSTLALSDELDGVVEQSRSSQADMAGRVRLRFMQADAEFDVLAEEAVLADERTHSVSTSEIPIALTRGEGRQTAERWLTEARIARDAIRFALPPSCLTMGAGDVIQLQGDQAEGRALYRIDRVEQGALQIVEAVRIEPDVYTSAEMIDDVPSPRPFVPPVPVTPLFLDLPLITGDEVPHAPHVAVTAQPWQGSVAVYRSPSDSGFRLISQLSARSIVGTTQSELRAAPSGRLDRGAPLEVKLISGALSSVELSSMLSGANLAAIGDGSPDNWEVFQFADAVLVDKDTYHLSARLRGQLGSDGLMPDAWPEGSWFVLLNGFPEQIDLGRNLRRVSQTYRIGPARRPVDDPSYVEEVHAFNGNGERPYAPVHLRADRAADGEVAVTWVRRTRKDGDGWDVPDVPLGEESEVYVVRALQGGVLLREVTVTGPEWIYTAEDQLEDAVAGDVDLEVAQISAAFGSGLPGRISVTL</sequence>
<keyword evidence="5" id="KW-1185">Reference proteome</keyword>
<feature type="domain" description="Rcc01698-like C-terminal" evidence="3">
    <location>
        <begin position="1061"/>
        <end position="1160"/>
    </location>
</feature>
<dbReference type="InterPro" id="IPR025195">
    <property type="entry name" value="GTA_TIM_dom"/>
</dbReference>
<feature type="domain" description="GTA TIM-barrel-like" evidence="1">
    <location>
        <begin position="450"/>
        <end position="746"/>
    </location>
</feature>
<dbReference type="Gene3D" id="3.20.20.80">
    <property type="entry name" value="Glycosidases"/>
    <property type="match status" value="1"/>
</dbReference>